<proteinExistence type="predicted"/>
<dbReference type="EMBL" id="CP035807">
    <property type="protein sequence ID" value="QEN04643.1"/>
    <property type="molecule type" value="Genomic_DNA"/>
</dbReference>
<organism evidence="1 2">
    <name type="scientific">Thiospirochaeta perfilievii</name>
    <dbReference type="NCBI Taxonomy" id="252967"/>
    <lineage>
        <taxon>Bacteria</taxon>
        <taxon>Pseudomonadati</taxon>
        <taxon>Spirochaetota</taxon>
        <taxon>Spirochaetia</taxon>
        <taxon>Spirochaetales</taxon>
        <taxon>Spirochaetaceae</taxon>
        <taxon>Thiospirochaeta</taxon>
    </lineage>
</organism>
<reference evidence="1 2" key="2">
    <citation type="submission" date="2019-09" db="EMBL/GenBank/DDBJ databases">
        <title>Complete Genome Sequence and Methylome Analysis of free living Spirochaetas.</title>
        <authorList>
            <person name="Leshcheva N."/>
            <person name="Mikheeva N."/>
        </authorList>
    </citation>
    <scope>NUCLEOTIDE SEQUENCE [LARGE SCALE GENOMIC DNA]</scope>
    <source>
        <strain evidence="1 2">P</strain>
    </source>
</reference>
<evidence type="ECO:0000313" key="1">
    <source>
        <dbReference type="EMBL" id="QEN04643.1"/>
    </source>
</evidence>
<gene>
    <name evidence="1" type="ORF">EW093_07975</name>
</gene>
<protein>
    <submittedName>
        <fullName evidence="1">Uncharacterized protein</fullName>
    </submittedName>
</protein>
<accession>A0A5C1Q960</accession>
<keyword evidence="2" id="KW-1185">Reference proteome</keyword>
<name>A0A5C1Q960_9SPIO</name>
<reference evidence="1 2" key="1">
    <citation type="submission" date="2019-02" db="EMBL/GenBank/DDBJ databases">
        <authorList>
            <person name="Fomenkov A."/>
            <person name="Dubinina G."/>
            <person name="Grabovich M."/>
            <person name="Vincze T."/>
            <person name="Roberts R.J."/>
        </authorList>
    </citation>
    <scope>NUCLEOTIDE SEQUENCE [LARGE SCALE GENOMIC DNA]</scope>
    <source>
        <strain evidence="1 2">P</strain>
    </source>
</reference>
<sequence length="197" mass="23209">MNQLIKDVHHNSIVWGKFDCPNCKTDEPKMDCELCHGTGEYCDINSNLENIYSKLFSVLKFYKESRFARLENLNYDTDLNYINFQETFSQNLNNTFESELVELLFLSFDLIGYIVDTDPHIINFMEDESSALGIEEELTYFAIRLEDIIRDKIDRDTIFEELLLTIKRIFYICKIEGIGIKTYIRLSLLYSSRSIGW</sequence>
<evidence type="ECO:0000313" key="2">
    <source>
        <dbReference type="Proteomes" id="UP000323824"/>
    </source>
</evidence>
<dbReference type="RefSeq" id="WP_149567886.1">
    <property type="nucleotide sequence ID" value="NZ_CP035807.1"/>
</dbReference>
<dbReference type="Proteomes" id="UP000323824">
    <property type="component" value="Chromosome"/>
</dbReference>
<dbReference type="KEGG" id="sper:EW093_07975"/>
<dbReference type="AlphaFoldDB" id="A0A5C1Q960"/>